<dbReference type="Pfam" id="PF05343">
    <property type="entry name" value="Peptidase_M42"/>
    <property type="match status" value="1"/>
</dbReference>
<proteinExistence type="inferred from homology"/>
<protein>
    <submittedName>
        <fullName evidence="9">Glutamyl aminopeptidase</fullName>
    </submittedName>
</protein>
<dbReference type="GO" id="GO:0004177">
    <property type="term" value="F:aminopeptidase activity"/>
    <property type="evidence" value="ECO:0007669"/>
    <property type="project" value="UniProtKB-UniRule"/>
</dbReference>
<reference evidence="9 10" key="1">
    <citation type="submission" date="2016-01" db="EMBL/GenBank/DDBJ databases">
        <authorList>
            <person name="Mitreva M."/>
            <person name="Pepin K.H."/>
            <person name="Mihindukulasuriya K.A."/>
            <person name="Fulton R."/>
            <person name="Fronick C."/>
            <person name="O'Laughlin M."/>
            <person name="Miner T."/>
            <person name="Herter B."/>
            <person name="Rosa B.A."/>
            <person name="Cordes M."/>
            <person name="Tomlinson C."/>
            <person name="Wollam A."/>
            <person name="Palsikar V.B."/>
            <person name="Mardis E.R."/>
            <person name="Wilson R.K."/>
        </authorList>
    </citation>
    <scope>NUCLEOTIDE SEQUENCE [LARGE SCALE GENOMIC DNA]</scope>
    <source>
        <strain evidence="9 10">MJR7738</strain>
    </source>
</reference>
<evidence type="ECO:0000256" key="3">
    <source>
        <dbReference type="ARBA" id="ARBA00022670"/>
    </source>
</evidence>
<dbReference type="AlphaFoldDB" id="A0ABD4EIU8"/>
<evidence type="ECO:0000256" key="2">
    <source>
        <dbReference type="ARBA" id="ARBA00022438"/>
    </source>
</evidence>
<feature type="binding site" evidence="8">
    <location>
        <position position="185"/>
    </location>
    <ligand>
        <name>Zn(2+)</name>
        <dbReference type="ChEBI" id="CHEBI:29105"/>
        <label>2</label>
    </ligand>
</feature>
<dbReference type="Gene3D" id="3.40.630.10">
    <property type="entry name" value="Zn peptidases"/>
    <property type="match status" value="1"/>
</dbReference>
<evidence type="ECO:0000256" key="1">
    <source>
        <dbReference type="ARBA" id="ARBA00006272"/>
    </source>
</evidence>
<dbReference type="GO" id="GO:0046872">
    <property type="term" value="F:metal ion binding"/>
    <property type="evidence" value="ECO:0007669"/>
    <property type="project" value="UniProtKB-UniRule"/>
</dbReference>
<dbReference type="SUPFAM" id="SSF53187">
    <property type="entry name" value="Zn-dependent exopeptidases"/>
    <property type="match status" value="1"/>
</dbReference>
<feature type="binding site" evidence="8">
    <location>
        <position position="240"/>
    </location>
    <ligand>
        <name>Zn(2+)</name>
        <dbReference type="ChEBI" id="CHEBI:29105"/>
        <label>1</label>
    </ligand>
</feature>
<dbReference type="InterPro" id="IPR051464">
    <property type="entry name" value="Peptidase_M42_aminopept"/>
</dbReference>
<keyword evidence="3" id="KW-0645">Protease</keyword>
<feature type="binding site" evidence="8">
    <location>
        <position position="218"/>
    </location>
    <ligand>
        <name>Zn(2+)</name>
        <dbReference type="ChEBI" id="CHEBI:29105"/>
        <label>2</label>
    </ligand>
</feature>
<sequence>MILVEIEQNRTLQRIKTLTELHGAPGFENDVKAYMKAEMTPYISHFVENKLGGFFGVKKSNTANAKKVMIAAHMDEIGFMITEITDNGLLHFTNLGGVANDIWQGQRLTIKTRQGDQILGVVANIPKHFRTGNEAAPKIHDLLLDIGATSAEEVRERGIEIGDSIVPATTLSRLSEYRFSGKAWDNRYGCVLAIEILELLKDVELDVDLYVGANVQEEVGLRGARASAELIQPDIAFVVDCSPANDVKGKGRLSGELGEGTLIRIKDGTMILKPIFRDYLLKLANEKEINYQYYMSPGGTDGGEIHKANQGIPTAVIGVCARYIHSTDAVFDIRDYFSARQLLMEAVINLDRHQINELQYEI</sequence>
<comment type="cofactor">
    <cofactor evidence="8">
        <name>a divalent metal cation</name>
        <dbReference type="ChEBI" id="CHEBI:60240"/>
    </cofactor>
    <text evidence="8">Binds 2 divalent metal cations per subunit.</text>
</comment>
<dbReference type="PIRSF" id="PIRSF001123">
    <property type="entry name" value="PepA_GA"/>
    <property type="match status" value="1"/>
</dbReference>
<feature type="binding site" evidence="8">
    <location>
        <position position="325"/>
    </location>
    <ligand>
        <name>Zn(2+)</name>
        <dbReference type="ChEBI" id="CHEBI:29105"/>
        <label>2</label>
    </ligand>
</feature>
<evidence type="ECO:0000256" key="6">
    <source>
        <dbReference type="PIRNR" id="PIRNR001123"/>
    </source>
</evidence>
<dbReference type="InterPro" id="IPR008007">
    <property type="entry name" value="Peptidase_M42"/>
</dbReference>
<gene>
    <name evidence="9" type="ORF">HMPREF3225_00240</name>
</gene>
<comment type="similarity">
    <text evidence="1 6">Belongs to the peptidase M42 family.</text>
</comment>
<dbReference type="Proteomes" id="UP000070063">
    <property type="component" value="Unassembled WGS sequence"/>
</dbReference>
<dbReference type="Gene3D" id="2.40.30.40">
    <property type="entry name" value="Peptidase M42, domain 2"/>
    <property type="match status" value="1"/>
</dbReference>
<evidence type="ECO:0000256" key="7">
    <source>
        <dbReference type="PIRSR" id="PIRSR001123-1"/>
    </source>
</evidence>
<keyword evidence="4 8" id="KW-0479">Metal-binding</keyword>
<evidence type="ECO:0000256" key="5">
    <source>
        <dbReference type="ARBA" id="ARBA00022801"/>
    </source>
</evidence>
<feature type="active site" description="Proton acceptor" evidence="7">
    <location>
        <position position="217"/>
    </location>
</feature>
<dbReference type="EMBL" id="LRQI01000014">
    <property type="protein sequence ID" value="KXA40186.1"/>
    <property type="molecule type" value="Genomic_DNA"/>
</dbReference>
<comment type="caution">
    <text evidence="9">The sequence shown here is derived from an EMBL/GenBank/DDBJ whole genome shotgun (WGS) entry which is preliminary data.</text>
</comment>
<name>A0ABD4EIU8_STALU</name>
<dbReference type="CDD" id="cd05656">
    <property type="entry name" value="M42_Frv"/>
    <property type="match status" value="1"/>
</dbReference>
<accession>A0ABD4EIU8</accession>
<evidence type="ECO:0000313" key="9">
    <source>
        <dbReference type="EMBL" id="KXA40186.1"/>
    </source>
</evidence>
<evidence type="ECO:0000256" key="8">
    <source>
        <dbReference type="PIRSR" id="PIRSR001123-2"/>
    </source>
</evidence>
<organism evidence="9 10">
    <name type="scientific">Staphylococcus lugdunensis</name>
    <dbReference type="NCBI Taxonomy" id="28035"/>
    <lineage>
        <taxon>Bacteria</taxon>
        <taxon>Bacillati</taxon>
        <taxon>Bacillota</taxon>
        <taxon>Bacilli</taxon>
        <taxon>Bacillales</taxon>
        <taxon>Staphylococcaceae</taxon>
        <taxon>Staphylococcus</taxon>
    </lineage>
</organism>
<dbReference type="PANTHER" id="PTHR32481:SF0">
    <property type="entry name" value="AMINOPEPTIDASE YPDE-RELATED"/>
    <property type="match status" value="1"/>
</dbReference>
<keyword evidence="5" id="KW-0378">Hydrolase</keyword>
<feature type="binding site" evidence="8">
    <location>
        <position position="73"/>
    </location>
    <ligand>
        <name>Zn(2+)</name>
        <dbReference type="ChEBI" id="CHEBI:29105"/>
        <label>1</label>
    </ligand>
</feature>
<keyword evidence="2 9" id="KW-0031">Aminopeptidase</keyword>
<dbReference type="SUPFAM" id="SSF101821">
    <property type="entry name" value="Aminopeptidase/glucanase lid domain"/>
    <property type="match status" value="1"/>
</dbReference>
<dbReference type="InterPro" id="IPR023367">
    <property type="entry name" value="Peptidase_M42_dom2"/>
</dbReference>
<evidence type="ECO:0000313" key="10">
    <source>
        <dbReference type="Proteomes" id="UP000070063"/>
    </source>
</evidence>
<feature type="binding site" evidence="8">
    <location>
        <position position="185"/>
    </location>
    <ligand>
        <name>Zn(2+)</name>
        <dbReference type="ChEBI" id="CHEBI:29105"/>
        <label>1</label>
    </ligand>
</feature>
<dbReference type="GO" id="GO:0006508">
    <property type="term" value="P:proteolysis"/>
    <property type="evidence" value="ECO:0007669"/>
    <property type="project" value="UniProtKB-KW"/>
</dbReference>
<dbReference type="PANTHER" id="PTHR32481">
    <property type="entry name" value="AMINOPEPTIDASE"/>
    <property type="match status" value="1"/>
</dbReference>
<evidence type="ECO:0000256" key="4">
    <source>
        <dbReference type="ARBA" id="ARBA00022723"/>
    </source>
</evidence>